<proteinExistence type="predicted"/>
<reference evidence="2" key="1">
    <citation type="submission" date="2022-11" db="UniProtKB">
        <authorList>
            <consortium name="WormBaseParasite"/>
        </authorList>
    </citation>
    <scope>IDENTIFICATION</scope>
</reference>
<evidence type="ECO:0000313" key="2">
    <source>
        <dbReference type="WBParaSite" id="PEQ_0000478301-mRNA-1"/>
    </source>
</evidence>
<sequence>MWDGFSQWNPHMLLKDRLQENLNRRRSLTELMQYLIETVAPLSSLHAFTKIKLQSLRAYSQMLCAESSLPVSLQVSLSACKNFLFCTAVQHILASGVADCYEEACQLLGSWFLAAESMA</sequence>
<dbReference type="WBParaSite" id="PEQ_0000478301-mRNA-1">
    <property type="protein sequence ID" value="PEQ_0000478301-mRNA-1"/>
    <property type="gene ID" value="PEQ_0000478301"/>
</dbReference>
<protein>
    <submittedName>
        <fullName evidence="2">Uncharacterized protein</fullName>
    </submittedName>
</protein>
<name>A0A914RE56_PAREQ</name>
<keyword evidence="1" id="KW-1185">Reference proteome</keyword>
<organism evidence="1 2">
    <name type="scientific">Parascaris equorum</name>
    <name type="common">Equine roundworm</name>
    <dbReference type="NCBI Taxonomy" id="6256"/>
    <lineage>
        <taxon>Eukaryota</taxon>
        <taxon>Metazoa</taxon>
        <taxon>Ecdysozoa</taxon>
        <taxon>Nematoda</taxon>
        <taxon>Chromadorea</taxon>
        <taxon>Rhabditida</taxon>
        <taxon>Spirurina</taxon>
        <taxon>Ascaridomorpha</taxon>
        <taxon>Ascaridoidea</taxon>
        <taxon>Ascarididae</taxon>
        <taxon>Parascaris</taxon>
    </lineage>
</organism>
<dbReference type="AlphaFoldDB" id="A0A914RE56"/>
<evidence type="ECO:0000313" key="1">
    <source>
        <dbReference type="Proteomes" id="UP000887564"/>
    </source>
</evidence>
<accession>A0A914RE56</accession>
<dbReference type="Proteomes" id="UP000887564">
    <property type="component" value="Unplaced"/>
</dbReference>